<dbReference type="Pfam" id="PF00646">
    <property type="entry name" value="F-box"/>
    <property type="match status" value="1"/>
</dbReference>
<dbReference type="EMBL" id="HG739101">
    <property type="protein sequence ID" value="CDP05667.1"/>
    <property type="molecule type" value="Genomic_DNA"/>
</dbReference>
<dbReference type="AlphaFoldDB" id="A0A068UBP3"/>
<dbReference type="Gramene" id="CDP05667">
    <property type="protein sequence ID" value="CDP05667"/>
    <property type="gene ID" value="GSCOC_T00020854001"/>
</dbReference>
<dbReference type="SUPFAM" id="SSF52047">
    <property type="entry name" value="RNI-like"/>
    <property type="match status" value="1"/>
</dbReference>
<dbReference type="InterPro" id="IPR053781">
    <property type="entry name" value="F-box_AtFBL13-like"/>
</dbReference>
<dbReference type="InterPro" id="IPR055411">
    <property type="entry name" value="LRR_FXL15/At3g58940/PEG3-like"/>
</dbReference>
<feature type="domain" description="F-box" evidence="1">
    <location>
        <begin position="15"/>
        <end position="68"/>
    </location>
</feature>
<name>A0A068UBP3_COFCA</name>
<dbReference type="Gene3D" id="1.20.1280.50">
    <property type="match status" value="1"/>
</dbReference>
<reference evidence="3" key="1">
    <citation type="journal article" date="2014" name="Science">
        <title>The coffee genome provides insight into the convergent evolution of caffeine biosynthesis.</title>
        <authorList>
            <person name="Denoeud F."/>
            <person name="Carretero-Paulet L."/>
            <person name="Dereeper A."/>
            <person name="Droc G."/>
            <person name="Guyot R."/>
            <person name="Pietrella M."/>
            <person name="Zheng C."/>
            <person name="Alberti A."/>
            <person name="Anthony F."/>
            <person name="Aprea G."/>
            <person name="Aury J.M."/>
            <person name="Bento P."/>
            <person name="Bernard M."/>
            <person name="Bocs S."/>
            <person name="Campa C."/>
            <person name="Cenci A."/>
            <person name="Combes M.C."/>
            <person name="Crouzillat D."/>
            <person name="Da Silva C."/>
            <person name="Daddiego L."/>
            <person name="De Bellis F."/>
            <person name="Dussert S."/>
            <person name="Garsmeur O."/>
            <person name="Gayraud T."/>
            <person name="Guignon V."/>
            <person name="Jahn K."/>
            <person name="Jamilloux V."/>
            <person name="Joet T."/>
            <person name="Labadie K."/>
            <person name="Lan T."/>
            <person name="Leclercq J."/>
            <person name="Lepelley M."/>
            <person name="Leroy T."/>
            <person name="Li L.T."/>
            <person name="Librado P."/>
            <person name="Lopez L."/>
            <person name="Munoz A."/>
            <person name="Noel B."/>
            <person name="Pallavicini A."/>
            <person name="Perrotta G."/>
            <person name="Poncet V."/>
            <person name="Pot D."/>
            <person name="Priyono X."/>
            <person name="Rigoreau M."/>
            <person name="Rouard M."/>
            <person name="Rozas J."/>
            <person name="Tranchant-Dubreuil C."/>
            <person name="VanBuren R."/>
            <person name="Zhang Q."/>
            <person name="Andrade A.C."/>
            <person name="Argout X."/>
            <person name="Bertrand B."/>
            <person name="de Kochko A."/>
            <person name="Graziosi G."/>
            <person name="Henry R.J."/>
            <person name="Jayarama X."/>
            <person name="Ming R."/>
            <person name="Nagai C."/>
            <person name="Rounsley S."/>
            <person name="Sankoff D."/>
            <person name="Giuliano G."/>
            <person name="Albert V.A."/>
            <person name="Wincker P."/>
            <person name="Lashermes P."/>
        </authorList>
    </citation>
    <scope>NUCLEOTIDE SEQUENCE [LARGE SCALE GENOMIC DNA]</scope>
    <source>
        <strain evidence="3">cv. DH200-94</strain>
    </source>
</reference>
<dbReference type="InterPro" id="IPR001810">
    <property type="entry name" value="F-box_dom"/>
</dbReference>
<dbReference type="SUPFAM" id="SSF81383">
    <property type="entry name" value="F-box domain"/>
    <property type="match status" value="1"/>
</dbReference>
<dbReference type="OrthoDB" id="1274461at2759"/>
<dbReference type="PhylomeDB" id="A0A068UBP3"/>
<dbReference type="Pfam" id="PF24758">
    <property type="entry name" value="LRR_At5g56370"/>
    <property type="match status" value="1"/>
</dbReference>
<dbReference type="InParanoid" id="A0A068UBP3"/>
<accession>A0A068UBP3</accession>
<dbReference type="PROSITE" id="PS50181">
    <property type="entry name" value="FBOX"/>
    <property type="match status" value="1"/>
</dbReference>
<dbReference type="Pfam" id="PF08387">
    <property type="entry name" value="FBD"/>
    <property type="match status" value="1"/>
</dbReference>
<dbReference type="Proteomes" id="UP000295252">
    <property type="component" value="Chromosome XI"/>
</dbReference>
<dbReference type="InterPro" id="IPR006566">
    <property type="entry name" value="FBD"/>
</dbReference>
<protein>
    <recommendedName>
        <fullName evidence="1">F-box domain-containing protein</fullName>
    </recommendedName>
</protein>
<evidence type="ECO:0000313" key="3">
    <source>
        <dbReference type="Proteomes" id="UP000295252"/>
    </source>
</evidence>
<dbReference type="PANTHER" id="PTHR31639:SF312">
    <property type="entry name" value="CYCLIN-LIKE F-BOX"/>
    <property type="match status" value="1"/>
</dbReference>
<evidence type="ECO:0000259" key="1">
    <source>
        <dbReference type="PROSITE" id="PS50181"/>
    </source>
</evidence>
<organism evidence="2 3">
    <name type="scientific">Coffea canephora</name>
    <name type="common">Robusta coffee</name>
    <dbReference type="NCBI Taxonomy" id="49390"/>
    <lineage>
        <taxon>Eukaryota</taxon>
        <taxon>Viridiplantae</taxon>
        <taxon>Streptophyta</taxon>
        <taxon>Embryophyta</taxon>
        <taxon>Tracheophyta</taxon>
        <taxon>Spermatophyta</taxon>
        <taxon>Magnoliopsida</taxon>
        <taxon>eudicotyledons</taxon>
        <taxon>Gunneridae</taxon>
        <taxon>Pentapetalae</taxon>
        <taxon>asterids</taxon>
        <taxon>lamiids</taxon>
        <taxon>Gentianales</taxon>
        <taxon>Rubiaceae</taxon>
        <taxon>Ixoroideae</taxon>
        <taxon>Gardenieae complex</taxon>
        <taxon>Bertiereae - Coffeeae clade</taxon>
        <taxon>Coffeeae</taxon>
        <taxon>Coffea</taxon>
    </lineage>
</organism>
<dbReference type="STRING" id="49390.A0A068UBP3"/>
<dbReference type="OMA" id="KCHAREL"/>
<sequence>MSTAANFRNVKMSACDRISDLPSSIIESILMWLPTRDAARTSILSRKWRYNWSRIPQLVLDDKIFNKILTNHALRRQKFAEILFQILSLHQGPISKFRCSLTGLKDCRDIDSLIVLLSRSGVQEFTLNLWLNEYHRMPLAFFSCLELRHLNLRGCLIKPPTNFQGFGHLISLKLCQVNIAEDVLGSLMSSSLLLEQLTVVEIPAILNSLELIAPKLKSVFFKSSVKSILFKNTPVLARVSLVPRNQDMDGKFHVIVYIFTMGVYCFALKSLDAGGIPAKITTTLIHLKVVKLEYLCFEEVNEIAILLCLLRSSPNLEELEILVYKVDEYAEGQASNFLDVQEYSQLTLNQLRQVKLQNISGTRSEMEIIKLLLKKSSILEKMLIKQAPMKENIKNKVTEIGILKQVTRFHRSSPRAAVIYEDPIIS</sequence>
<gene>
    <name evidence="2" type="ORF">GSCOC_T00020854001</name>
</gene>
<evidence type="ECO:0000313" key="2">
    <source>
        <dbReference type="EMBL" id="CDP05667.1"/>
    </source>
</evidence>
<dbReference type="PANTHER" id="PTHR31639">
    <property type="entry name" value="F-BOX PROTEIN-LIKE"/>
    <property type="match status" value="1"/>
</dbReference>
<dbReference type="InterPro" id="IPR036047">
    <property type="entry name" value="F-box-like_dom_sf"/>
</dbReference>
<keyword evidence="3" id="KW-1185">Reference proteome</keyword>
<proteinExistence type="predicted"/>
<dbReference type="CDD" id="cd22160">
    <property type="entry name" value="F-box_AtFBL13-like"/>
    <property type="match status" value="1"/>
</dbReference>